<dbReference type="SUPFAM" id="SSF56235">
    <property type="entry name" value="N-terminal nucleophile aminohydrolases (Ntn hydrolases)"/>
    <property type="match status" value="1"/>
</dbReference>
<dbReference type="Gene3D" id="3.60.20.10">
    <property type="entry name" value="Glutamine Phosphoribosylpyrophosphate, subunit 1, domain 1"/>
    <property type="match status" value="1"/>
</dbReference>
<dbReference type="Pfam" id="PF13230">
    <property type="entry name" value="GATase_4"/>
    <property type="match status" value="1"/>
</dbReference>
<dbReference type="Proteomes" id="UP000460272">
    <property type="component" value="Unassembled WGS sequence"/>
</dbReference>
<sequence length="303" mass="31986">MCRLLGLNAGRHPVSASFWLVEAPDSLEVQSHRNVDGSGIGFFDSSGAPVVDKQPEPAFADEEFVREAKQARSVTFVAHVRYATAGNRTVANTHPFTMGGRIMAHNGGFGELRRLDEQLGRYRELVQGDTDSERYFALITQQTDAHGGDVGAGIAAAARWIGERLPLSSLNTIVATAGELWALRYPGQHALHILERAAGASSPPAPSTPAAAGTRATTGSPPGTATGLHARSSTSSVHAPALHTLPSVVVASERLDGEQGWRMLASGELVHVRPDLTVESAMVIPEAPAHLVPLPPGNPNIDT</sequence>
<dbReference type="GO" id="GO:0016740">
    <property type="term" value="F:transferase activity"/>
    <property type="evidence" value="ECO:0007669"/>
    <property type="project" value="UniProtKB-KW"/>
</dbReference>
<dbReference type="OrthoDB" id="9804310at2"/>
<dbReference type="RefSeq" id="WP_145853248.1">
    <property type="nucleotide sequence ID" value="NZ_RPFW01000002.1"/>
</dbReference>
<organism evidence="4 5">
    <name type="scientific">Trebonia kvetii</name>
    <dbReference type="NCBI Taxonomy" id="2480626"/>
    <lineage>
        <taxon>Bacteria</taxon>
        <taxon>Bacillati</taxon>
        <taxon>Actinomycetota</taxon>
        <taxon>Actinomycetes</taxon>
        <taxon>Streptosporangiales</taxon>
        <taxon>Treboniaceae</taxon>
        <taxon>Trebonia</taxon>
    </lineage>
</organism>
<accession>A0A6P2C3M4</accession>
<dbReference type="PANTHER" id="PTHR42824:SF1">
    <property type="entry name" value="GLUTAMINE AMIDOTRANSFERASE YAFJ-RELATED"/>
    <property type="match status" value="1"/>
</dbReference>
<evidence type="ECO:0000313" key="5">
    <source>
        <dbReference type="Proteomes" id="UP000460272"/>
    </source>
</evidence>
<feature type="region of interest" description="Disordered" evidence="2">
    <location>
        <begin position="198"/>
        <end position="237"/>
    </location>
</feature>
<dbReference type="InterPro" id="IPR017932">
    <property type="entry name" value="GATase_2_dom"/>
</dbReference>
<feature type="domain" description="Glutamine amidotransferase type-2" evidence="3">
    <location>
        <begin position="2"/>
        <end position="303"/>
    </location>
</feature>
<comment type="caution">
    <text evidence="4">The sequence shown here is derived from an EMBL/GenBank/DDBJ whole genome shotgun (WGS) entry which is preliminary data.</text>
</comment>
<dbReference type="EMBL" id="RPFW01000002">
    <property type="protein sequence ID" value="TVZ05547.1"/>
    <property type="molecule type" value="Genomic_DNA"/>
</dbReference>
<dbReference type="InterPro" id="IPR026869">
    <property type="entry name" value="EgtC-like"/>
</dbReference>
<feature type="compositionally biased region" description="Low complexity" evidence="2">
    <location>
        <begin position="198"/>
        <end position="227"/>
    </location>
</feature>
<evidence type="ECO:0000259" key="3">
    <source>
        <dbReference type="PROSITE" id="PS51278"/>
    </source>
</evidence>
<keyword evidence="1 4" id="KW-0315">Glutamine amidotransferase</keyword>
<dbReference type="PROSITE" id="PS51278">
    <property type="entry name" value="GATASE_TYPE_2"/>
    <property type="match status" value="1"/>
</dbReference>
<dbReference type="InterPro" id="IPR029055">
    <property type="entry name" value="Ntn_hydrolases_N"/>
</dbReference>
<dbReference type="AlphaFoldDB" id="A0A6P2C3M4"/>
<keyword evidence="4" id="KW-0808">Transferase</keyword>
<proteinExistence type="predicted"/>
<reference evidence="4 5" key="1">
    <citation type="submission" date="2018-11" db="EMBL/GenBank/DDBJ databases">
        <title>Trebonia kvetii gen.nov., sp.nov., a novel acidophilic actinobacterium, and proposal of the new actinobacterial family Treboniaceae fam. nov.</title>
        <authorList>
            <person name="Rapoport D."/>
            <person name="Sagova-Mareckova M."/>
            <person name="Sedlacek I."/>
            <person name="Provaznik J."/>
            <person name="Kralova S."/>
            <person name="Pavlinic D."/>
            <person name="Benes V."/>
            <person name="Kopecky J."/>
        </authorList>
    </citation>
    <scope>NUCLEOTIDE SEQUENCE [LARGE SCALE GENOMIC DNA]</scope>
    <source>
        <strain evidence="4 5">15Tr583</strain>
    </source>
</reference>
<keyword evidence="5" id="KW-1185">Reference proteome</keyword>
<evidence type="ECO:0000313" key="4">
    <source>
        <dbReference type="EMBL" id="TVZ05547.1"/>
    </source>
</evidence>
<dbReference type="PANTHER" id="PTHR42824">
    <property type="entry name" value="GLUTAMINE AMIDOTRANSFERASE"/>
    <property type="match status" value="1"/>
</dbReference>
<evidence type="ECO:0000256" key="2">
    <source>
        <dbReference type="SAM" id="MobiDB-lite"/>
    </source>
</evidence>
<evidence type="ECO:0000256" key="1">
    <source>
        <dbReference type="ARBA" id="ARBA00022962"/>
    </source>
</evidence>
<protein>
    <submittedName>
        <fullName evidence="4">Class II glutamine amidotransferase</fullName>
    </submittedName>
</protein>
<dbReference type="CDD" id="cd01908">
    <property type="entry name" value="YafJ"/>
    <property type="match status" value="1"/>
</dbReference>
<name>A0A6P2C3M4_9ACTN</name>
<gene>
    <name evidence="4" type="ORF">EAS64_13540</name>
</gene>